<dbReference type="STRING" id="946078.GA0070622_0049"/>
<dbReference type="Proteomes" id="UP000199558">
    <property type="component" value="Unassembled WGS sequence"/>
</dbReference>
<reference evidence="1" key="1">
    <citation type="submission" date="2016-06" db="EMBL/GenBank/DDBJ databases">
        <authorList>
            <person name="Kjaerup R.B."/>
            <person name="Dalgaard T.S."/>
            <person name="Juul-Madsen H.R."/>
        </authorList>
    </citation>
    <scope>NUCLEOTIDE SEQUENCE [LARGE SCALE GENOMIC DNA]</scope>
    <source>
        <strain evidence="1">DSM 45794</strain>
    </source>
</reference>
<dbReference type="OrthoDB" id="3382015at2"/>
<protein>
    <submittedName>
        <fullName evidence="1">Uncharacterized protein</fullName>
    </submittedName>
</protein>
<organism evidence="1 3">
    <name type="scientific">Micromonospora sediminicola</name>
    <dbReference type="NCBI Taxonomy" id="946078"/>
    <lineage>
        <taxon>Bacteria</taxon>
        <taxon>Bacillati</taxon>
        <taxon>Actinomycetota</taxon>
        <taxon>Actinomycetes</taxon>
        <taxon>Micromonosporales</taxon>
        <taxon>Micromonosporaceae</taxon>
        <taxon>Micromonospora</taxon>
    </lineage>
</organism>
<name>A0A1A9B1W3_9ACTN</name>
<reference evidence="3" key="2">
    <citation type="submission" date="2016-06" db="EMBL/GenBank/DDBJ databases">
        <authorList>
            <person name="Varghese N."/>
            <person name="Submissions Spin"/>
        </authorList>
    </citation>
    <scope>NUCLEOTIDE SEQUENCE [LARGE SCALE GENOMIC DNA]</scope>
    <source>
        <strain evidence="3">DSM 45794</strain>
    </source>
</reference>
<dbReference type="RefSeq" id="WP_141684505.1">
    <property type="nucleotide sequence ID" value="NZ_FLRH01000002.1"/>
</dbReference>
<evidence type="ECO:0000313" key="3">
    <source>
        <dbReference type="Proteomes" id="UP000199558"/>
    </source>
</evidence>
<evidence type="ECO:0000313" key="1">
    <source>
        <dbReference type="EMBL" id="SBT63108.1"/>
    </source>
</evidence>
<keyword evidence="3" id="KW-1185">Reference proteome</keyword>
<gene>
    <name evidence="1" type="ORF">GA0070622_0049</name>
    <name evidence="2" type="ORF">GA0070622_0061</name>
</gene>
<sequence>MEHNKPLAAATFPTTHEEAMRANPYEVARVWGGRMDWVHQSDPAWTPQDGLRELAALSTLAYWTTRWQGSAVHAALRGGASLYQVARALGTPPHDVATLWREWAAGQVAVHGDTEGRVGLNPAERDQVAAAIDAELAELGVAAVSNLFDTDDAAGRPAADSREL</sequence>
<evidence type="ECO:0000313" key="2">
    <source>
        <dbReference type="EMBL" id="SBT63120.1"/>
    </source>
</evidence>
<dbReference type="AlphaFoldDB" id="A0A1A9B1W3"/>
<dbReference type="EMBL" id="FLRH01000002">
    <property type="protein sequence ID" value="SBT63108.1"/>
    <property type="molecule type" value="Genomic_DNA"/>
</dbReference>
<accession>A0A1A9B1W3</accession>
<proteinExistence type="predicted"/>
<dbReference type="EMBL" id="FLRH01000002">
    <property type="protein sequence ID" value="SBT63120.1"/>
    <property type="molecule type" value="Genomic_DNA"/>
</dbReference>